<accession>A0ACB8QT81</accession>
<gene>
    <name evidence="1" type="ORF">K488DRAFT_31911</name>
</gene>
<keyword evidence="2" id="KW-1185">Reference proteome</keyword>
<evidence type="ECO:0000313" key="2">
    <source>
        <dbReference type="Proteomes" id="UP000814128"/>
    </source>
</evidence>
<dbReference type="EMBL" id="MU273494">
    <property type="protein sequence ID" value="KAI0034820.1"/>
    <property type="molecule type" value="Genomic_DNA"/>
</dbReference>
<name>A0ACB8QT81_9AGAM</name>
<feature type="non-terminal residue" evidence="1">
    <location>
        <position position="1"/>
    </location>
</feature>
<dbReference type="Proteomes" id="UP000814128">
    <property type="component" value="Unassembled WGS sequence"/>
</dbReference>
<organism evidence="1 2">
    <name type="scientific">Vararia minispora EC-137</name>
    <dbReference type="NCBI Taxonomy" id="1314806"/>
    <lineage>
        <taxon>Eukaryota</taxon>
        <taxon>Fungi</taxon>
        <taxon>Dikarya</taxon>
        <taxon>Basidiomycota</taxon>
        <taxon>Agaricomycotina</taxon>
        <taxon>Agaricomycetes</taxon>
        <taxon>Russulales</taxon>
        <taxon>Lachnocladiaceae</taxon>
        <taxon>Vararia</taxon>
    </lineage>
</organism>
<comment type="caution">
    <text evidence="1">The sequence shown here is derived from an EMBL/GenBank/DDBJ whole genome shotgun (WGS) entry which is preliminary data.</text>
</comment>
<feature type="non-terminal residue" evidence="1">
    <location>
        <position position="472"/>
    </location>
</feature>
<protein>
    <submittedName>
        <fullName evidence="1">Uncharacterized protein</fullName>
    </submittedName>
</protein>
<sequence>RSIRIFASGTLFLTHTLDLQAHPVPASSVRAHGYRRTRNGSACSVLTVLAQFRRIGVDGCWLIASLGGNQEGLEIIRELERAGVSTRYCRVWDGYGVPAAWVLHSADSDSQTVINHNPLPDITHDEFIAYLGPLLAPENYPPAPPPVQAEPNFSPTSPRPSFSAPGPQPKGPHVLAPFDWLHFEGRSVKTTLSNIGGIDGLARERRWRSQCVFSVDVGRRARQGIEALIPYADVLFLNRHYAQAHSPAYARTPRAFLLAIASLAPAHALLVAYWGSDGAAVLSVPTREYYQSSGWVDDTPVPIPRVPDQLDEVESVRSGSDFWAGRRASGVSSSAFYSAAPTPSPSSGHGYVSSKAKGKGKARARSRDEEDDDDDDSDADSQGTEIAGVVDEAGAQDAFVAGMIYALSRRLLPGAPYSPGLANIAPASLHDGGRWRLDECLSRFATELAGRKCRKYGWDGLGEEMERAGWFE</sequence>
<reference evidence="1" key="2">
    <citation type="journal article" date="2022" name="New Phytol.">
        <title>Evolutionary transition to the ectomycorrhizal habit in the genomes of a hyperdiverse lineage of mushroom-forming fungi.</title>
        <authorList>
            <person name="Looney B."/>
            <person name="Miyauchi S."/>
            <person name="Morin E."/>
            <person name="Drula E."/>
            <person name="Courty P.E."/>
            <person name="Kohler A."/>
            <person name="Kuo A."/>
            <person name="LaButti K."/>
            <person name="Pangilinan J."/>
            <person name="Lipzen A."/>
            <person name="Riley R."/>
            <person name="Andreopoulos W."/>
            <person name="He G."/>
            <person name="Johnson J."/>
            <person name="Nolan M."/>
            <person name="Tritt A."/>
            <person name="Barry K.W."/>
            <person name="Grigoriev I.V."/>
            <person name="Nagy L.G."/>
            <person name="Hibbett D."/>
            <person name="Henrissat B."/>
            <person name="Matheny P.B."/>
            <person name="Labbe J."/>
            <person name="Martin F.M."/>
        </authorList>
    </citation>
    <scope>NUCLEOTIDE SEQUENCE</scope>
    <source>
        <strain evidence="1">EC-137</strain>
    </source>
</reference>
<evidence type="ECO:0000313" key="1">
    <source>
        <dbReference type="EMBL" id="KAI0034820.1"/>
    </source>
</evidence>
<proteinExistence type="predicted"/>
<reference evidence="1" key="1">
    <citation type="submission" date="2021-02" db="EMBL/GenBank/DDBJ databases">
        <authorList>
            <consortium name="DOE Joint Genome Institute"/>
            <person name="Ahrendt S."/>
            <person name="Looney B.P."/>
            <person name="Miyauchi S."/>
            <person name="Morin E."/>
            <person name="Drula E."/>
            <person name="Courty P.E."/>
            <person name="Chicoki N."/>
            <person name="Fauchery L."/>
            <person name="Kohler A."/>
            <person name="Kuo A."/>
            <person name="Labutti K."/>
            <person name="Pangilinan J."/>
            <person name="Lipzen A."/>
            <person name="Riley R."/>
            <person name="Andreopoulos W."/>
            <person name="He G."/>
            <person name="Johnson J."/>
            <person name="Barry K.W."/>
            <person name="Grigoriev I.V."/>
            <person name="Nagy L."/>
            <person name="Hibbett D."/>
            <person name="Henrissat B."/>
            <person name="Matheny P.B."/>
            <person name="Labbe J."/>
            <person name="Martin F."/>
        </authorList>
    </citation>
    <scope>NUCLEOTIDE SEQUENCE</scope>
    <source>
        <strain evidence="1">EC-137</strain>
    </source>
</reference>